<keyword evidence="3" id="KW-1185">Reference proteome</keyword>
<feature type="domain" description="Transposase IS4-like" evidence="1">
    <location>
        <begin position="49"/>
        <end position="204"/>
    </location>
</feature>
<dbReference type="GO" id="GO:0006313">
    <property type="term" value="P:DNA transposition"/>
    <property type="evidence" value="ECO:0007669"/>
    <property type="project" value="InterPro"/>
</dbReference>
<reference evidence="3" key="2">
    <citation type="submission" date="2016-02" db="EMBL/GenBank/DDBJ databases">
        <title>The draft genome sequence of the rumen methanogen Methanobrevibacter olleyae YLM1.</title>
        <authorList>
            <consortium name="New Zealand Agricultural Greenhouse Gas Research Centre/Pastoral Greenhouse Gas Research Consortium"/>
            <person name="Kelly W.J."/>
            <person name="Li D."/>
            <person name="Lambie S.C."/>
            <person name="Attwood G.T."/>
            <person name="Altermann E."/>
            <person name="Leahy S.C."/>
        </authorList>
    </citation>
    <scope>NUCLEOTIDE SEQUENCE [LARGE SCALE GENOMIC DNA]</scope>
    <source>
        <strain evidence="3">YLM1</strain>
    </source>
</reference>
<name>A0A126QZG4_METOL</name>
<evidence type="ECO:0000313" key="2">
    <source>
        <dbReference type="EMBL" id="AMK15192.1"/>
    </source>
</evidence>
<gene>
    <name evidence="2" type="ORF">YLM1_0635</name>
</gene>
<dbReference type="Pfam" id="PF01609">
    <property type="entry name" value="DDE_Tnp_1"/>
    <property type="match status" value="1"/>
</dbReference>
<sequence length="223" mass="26519">MEPCTKILKFLRLSNLPHYTTIPKKFFERLSDTQIRYLNDFILMDHPKKSELIALDGTGHTNDYADKYYAQIRAKKRKGYTKNHIAIDVDTRMILHYGVSRGPKHDTQFALAAIRQTKKYQPHYFLADRAYDSEEIRKCINEETLAFEQIPLKTRAKNGHYRLNSSTIFRPKIYSRRMNVESVIFVIKQIFSGINFSRNDKLRNKETKLKDVLYNFYRHVQIF</sequence>
<evidence type="ECO:0000259" key="1">
    <source>
        <dbReference type="Pfam" id="PF01609"/>
    </source>
</evidence>
<dbReference type="Proteomes" id="UP000066376">
    <property type="component" value="Chromosome"/>
</dbReference>
<protein>
    <submittedName>
        <fullName evidence="2">Transposase</fullName>
    </submittedName>
</protein>
<accession>A0A126QZG4</accession>
<dbReference type="GO" id="GO:0004803">
    <property type="term" value="F:transposase activity"/>
    <property type="evidence" value="ECO:0007669"/>
    <property type="project" value="InterPro"/>
</dbReference>
<dbReference type="InterPro" id="IPR002559">
    <property type="entry name" value="Transposase_11"/>
</dbReference>
<dbReference type="KEGG" id="mol:YLM1_0635"/>
<dbReference type="GO" id="GO:0003677">
    <property type="term" value="F:DNA binding"/>
    <property type="evidence" value="ECO:0007669"/>
    <property type="project" value="InterPro"/>
</dbReference>
<dbReference type="PATRIC" id="fig|294671.3.peg.661"/>
<organism evidence="2 3">
    <name type="scientific">Methanobrevibacter olleyae</name>
    <dbReference type="NCBI Taxonomy" id="294671"/>
    <lineage>
        <taxon>Archaea</taxon>
        <taxon>Methanobacteriati</taxon>
        <taxon>Methanobacteriota</taxon>
        <taxon>Methanomada group</taxon>
        <taxon>Methanobacteria</taxon>
        <taxon>Methanobacteriales</taxon>
        <taxon>Methanobacteriaceae</taxon>
        <taxon>Methanobrevibacter</taxon>
    </lineage>
</organism>
<proteinExistence type="predicted"/>
<dbReference type="AlphaFoldDB" id="A0A126QZG4"/>
<reference evidence="2 3" key="1">
    <citation type="journal article" date="2016" name="Genome Announc.">
        <title>Draft Genome Sequence of the Rumen Methanogen Methanobrevibacter olleyae YLM1.</title>
        <authorList>
            <person name="Kelly W.J."/>
            <person name="Li D."/>
            <person name="Lambie S.C."/>
            <person name="Cox F."/>
            <person name="Attwood G.T."/>
            <person name="Altermann E."/>
            <person name="Leahy S.C."/>
        </authorList>
    </citation>
    <scope>NUCLEOTIDE SEQUENCE [LARGE SCALE GENOMIC DNA]</scope>
    <source>
        <strain evidence="2 3">YLM1</strain>
    </source>
</reference>
<dbReference type="EMBL" id="CP014265">
    <property type="protein sequence ID" value="AMK15192.1"/>
    <property type="molecule type" value="Genomic_DNA"/>
</dbReference>
<evidence type="ECO:0000313" key="3">
    <source>
        <dbReference type="Proteomes" id="UP000066376"/>
    </source>
</evidence>